<dbReference type="Proteomes" id="UP000591929">
    <property type="component" value="Unassembled WGS sequence"/>
</dbReference>
<evidence type="ECO:0000313" key="1">
    <source>
        <dbReference type="EMBL" id="MBC1373095.1"/>
    </source>
</evidence>
<dbReference type="EMBL" id="JAARPL010000008">
    <property type="protein sequence ID" value="MBC1373095.1"/>
    <property type="molecule type" value="Genomic_DNA"/>
</dbReference>
<accession>A0A7X0WP93</accession>
<organism evidence="1 2">
    <name type="scientific">Listeria booriae</name>
    <dbReference type="NCBI Taxonomy" id="1552123"/>
    <lineage>
        <taxon>Bacteria</taxon>
        <taxon>Bacillati</taxon>
        <taxon>Bacillota</taxon>
        <taxon>Bacilli</taxon>
        <taxon>Bacillales</taxon>
        <taxon>Listeriaceae</taxon>
        <taxon>Listeria</taxon>
    </lineage>
</organism>
<comment type="caution">
    <text evidence="1">The sequence shown here is derived from an EMBL/GenBank/DDBJ whole genome shotgun (WGS) entry which is preliminary data.</text>
</comment>
<proteinExistence type="predicted"/>
<reference evidence="1 2" key="1">
    <citation type="submission" date="2020-03" db="EMBL/GenBank/DDBJ databases">
        <title>Soil Listeria distribution.</title>
        <authorList>
            <person name="Liao J."/>
            <person name="Wiedmann M."/>
        </authorList>
    </citation>
    <scope>NUCLEOTIDE SEQUENCE [LARGE SCALE GENOMIC DNA]</scope>
    <source>
        <strain evidence="1 2">FSL L7-1681</strain>
    </source>
</reference>
<dbReference type="RefSeq" id="WP_185377441.1">
    <property type="nucleotide sequence ID" value="NZ_JAARPI010000001.1"/>
</dbReference>
<name>A0A7X0WP93_9LIST</name>
<sequence>MVYSVVQINEEQFAATVLAAKTNVDAIYQPVCEALPEISSRSIALNEYVAQLAELQSLIALYQSLANADLQTIQAIGTSLIETDQALAKEGFSDVLLN</sequence>
<evidence type="ECO:0000313" key="2">
    <source>
        <dbReference type="Proteomes" id="UP000591929"/>
    </source>
</evidence>
<dbReference type="AlphaFoldDB" id="A0A7X0WP93"/>
<gene>
    <name evidence="1" type="ORF">HB847_12030</name>
</gene>
<protein>
    <submittedName>
        <fullName evidence="1">Uncharacterized protein</fullName>
    </submittedName>
</protein>